<dbReference type="InterPro" id="IPR045851">
    <property type="entry name" value="AMP-bd_C_sf"/>
</dbReference>
<evidence type="ECO:0000256" key="5">
    <source>
        <dbReference type="ARBA" id="ARBA00067668"/>
    </source>
</evidence>
<protein>
    <recommendedName>
        <fullName evidence="5">3-methylmercaptopropionyl-CoA ligase</fullName>
        <ecNumber evidence="4">6.2.1.44</ecNumber>
    </recommendedName>
</protein>
<dbReference type="SUPFAM" id="SSF56801">
    <property type="entry name" value="Acetyl-CoA synthetase-like"/>
    <property type="match status" value="1"/>
</dbReference>
<dbReference type="InterPro" id="IPR042099">
    <property type="entry name" value="ANL_N_sf"/>
</dbReference>
<evidence type="ECO:0000259" key="7">
    <source>
        <dbReference type="Pfam" id="PF13193"/>
    </source>
</evidence>
<feature type="domain" description="AMP-dependent synthetase/ligase" evidence="6">
    <location>
        <begin position="8"/>
        <end position="365"/>
    </location>
</feature>
<keyword evidence="9" id="KW-1185">Reference proteome</keyword>
<evidence type="ECO:0000256" key="1">
    <source>
        <dbReference type="ARBA" id="ARBA00006432"/>
    </source>
</evidence>
<evidence type="ECO:0000256" key="2">
    <source>
        <dbReference type="ARBA" id="ARBA00022598"/>
    </source>
</evidence>
<dbReference type="EMBL" id="JACEIB010000003">
    <property type="protein sequence ID" value="MBA2933760.1"/>
    <property type="molecule type" value="Genomic_DNA"/>
</dbReference>
<comment type="similarity">
    <text evidence="1">Belongs to the ATP-dependent AMP-binding enzyme family.</text>
</comment>
<feature type="domain" description="AMP-binding enzyme C-terminal" evidence="7">
    <location>
        <begin position="415"/>
        <end position="490"/>
    </location>
</feature>
<proteinExistence type="inferred from homology"/>
<sequence length="520" mass="56113">MYLTQCLHRHVQQMPDAIAAVDPDAVVNWVELRDRAARFAGMLRARGLQPGDRVAMLGRNGIDFVVFILGTWWAGGVINPVNTRWTTVEMAYSLENCGTRFLFVDTVFEPLVPALAAAAPNLAQIIPTAKLYEWMAGAAPAEDALRRGGDLAAILYTGGTTGFPKGVMLSHANLAGSLLGVLAQPHGPATGAYLNVAPLFHVGSLSGLLITLYSGQASIFLPQFEPLAVLEAIERHRPGDIFLVPTMLRMLLQHPRFAEFDTGSIRQIRYGASPIDEVLMDIAIAAFPRARFNQSYGMTELGPVASTLAPEDHEPAARINGHLRSAGRATPTCELRIVGPDDRELPRGEIGEIVARGQGVMLGYWDLPELTAEALRGGWMHTGDMGRMDEAGYVTVVDRLKDMIVTGGENVYSAEVESALAGHDDVAAVAVIAAPDPRWGERVHAVIVPRAGRRPGEAALIAHCRDHIAGYKLPRSFEFVDALPLSAAGKVQKNVLRDRLRAEAQAITPLARSAAIRSAE</sequence>
<dbReference type="PROSITE" id="PS00455">
    <property type="entry name" value="AMP_BINDING"/>
    <property type="match status" value="1"/>
</dbReference>
<evidence type="ECO:0000313" key="9">
    <source>
        <dbReference type="Proteomes" id="UP000570166"/>
    </source>
</evidence>
<dbReference type="RefSeq" id="WP_160363559.1">
    <property type="nucleotide sequence ID" value="NZ_JACEIB010000003.1"/>
</dbReference>
<dbReference type="PANTHER" id="PTHR43767:SF7">
    <property type="entry name" value="MEDIUM_LONG-CHAIN-FATTY-ACID--COA LIGASE FADD8"/>
    <property type="match status" value="1"/>
</dbReference>
<comment type="catalytic activity">
    <reaction evidence="3">
        <text>3-(methylsulfanyl)propanoate + ATP + CoA = 3-(methylsulfanyl)propanoyl-CoA + AMP + diphosphate</text>
        <dbReference type="Rhea" id="RHEA:43052"/>
        <dbReference type="ChEBI" id="CHEBI:30616"/>
        <dbReference type="ChEBI" id="CHEBI:33019"/>
        <dbReference type="ChEBI" id="CHEBI:49016"/>
        <dbReference type="ChEBI" id="CHEBI:57287"/>
        <dbReference type="ChEBI" id="CHEBI:82815"/>
        <dbReference type="ChEBI" id="CHEBI:456215"/>
        <dbReference type="EC" id="6.2.1.44"/>
    </reaction>
    <physiologicalReaction direction="left-to-right" evidence="3">
        <dbReference type="Rhea" id="RHEA:43053"/>
    </physiologicalReaction>
</comment>
<evidence type="ECO:0000313" key="8">
    <source>
        <dbReference type="EMBL" id="MBA2933760.1"/>
    </source>
</evidence>
<dbReference type="InterPro" id="IPR050237">
    <property type="entry name" value="ATP-dep_AMP-bd_enzyme"/>
</dbReference>
<reference evidence="8 9" key="1">
    <citation type="submission" date="2020-07" db="EMBL/GenBank/DDBJ databases">
        <authorList>
            <person name="Sun Q."/>
        </authorList>
    </citation>
    <scope>NUCLEOTIDE SEQUENCE [LARGE SCALE GENOMIC DNA]</scope>
    <source>
        <strain evidence="8 9">CGMCC 1.13654</strain>
    </source>
</reference>
<gene>
    <name evidence="8" type="ORF">HZF05_06565</name>
</gene>
<dbReference type="AlphaFoldDB" id="A0A838L4C8"/>
<dbReference type="InterPro" id="IPR000873">
    <property type="entry name" value="AMP-dep_synth/lig_dom"/>
</dbReference>
<comment type="caution">
    <text evidence="8">The sequence shown here is derived from an EMBL/GenBank/DDBJ whole genome shotgun (WGS) entry which is preliminary data.</text>
</comment>
<keyword evidence="2" id="KW-0436">Ligase</keyword>
<dbReference type="InterPro" id="IPR025110">
    <property type="entry name" value="AMP-bd_C"/>
</dbReference>
<evidence type="ECO:0000256" key="3">
    <source>
        <dbReference type="ARBA" id="ARBA00051915"/>
    </source>
</evidence>
<dbReference type="Pfam" id="PF00501">
    <property type="entry name" value="AMP-binding"/>
    <property type="match status" value="1"/>
</dbReference>
<dbReference type="EC" id="6.2.1.44" evidence="4"/>
<dbReference type="InterPro" id="IPR020845">
    <property type="entry name" value="AMP-binding_CS"/>
</dbReference>
<name>A0A838L4C8_9SPHN</name>
<dbReference type="PANTHER" id="PTHR43767">
    <property type="entry name" value="LONG-CHAIN-FATTY-ACID--COA LIGASE"/>
    <property type="match status" value="1"/>
</dbReference>
<evidence type="ECO:0000259" key="6">
    <source>
        <dbReference type="Pfam" id="PF00501"/>
    </source>
</evidence>
<organism evidence="8 9">
    <name type="scientific">Sphingomonas chungangi</name>
    <dbReference type="NCBI Taxonomy" id="2683589"/>
    <lineage>
        <taxon>Bacteria</taxon>
        <taxon>Pseudomonadati</taxon>
        <taxon>Pseudomonadota</taxon>
        <taxon>Alphaproteobacteria</taxon>
        <taxon>Sphingomonadales</taxon>
        <taxon>Sphingomonadaceae</taxon>
        <taxon>Sphingomonas</taxon>
    </lineage>
</organism>
<dbReference type="FunFam" id="3.30.300.30:FF:000008">
    <property type="entry name" value="2,3-dihydroxybenzoate-AMP ligase"/>
    <property type="match status" value="1"/>
</dbReference>
<dbReference type="Gene3D" id="3.40.50.12780">
    <property type="entry name" value="N-terminal domain of ligase-like"/>
    <property type="match status" value="1"/>
</dbReference>
<accession>A0A838L4C8</accession>
<dbReference type="Pfam" id="PF13193">
    <property type="entry name" value="AMP-binding_C"/>
    <property type="match status" value="1"/>
</dbReference>
<dbReference type="Proteomes" id="UP000570166">
    <property type="component" value="Unassembled WGS sequence"/>
</dbReference>
<evidence type="ECO:0000256" key="4">
    <source>
        <dbReference type="ARBA" id="ARBA00066616"/>
    </source>
</evidence>
<dbReference type="Gene3D" id="3.30.300.30">
    <property type="match status" value="1"/>
</dbReference>
<dbReference type="GO" id="GO:0016877">
    <property type="term" value="F:ligase activity, forming carbon-sulfur bonds"/>
    <property type="evidence" value="ECO:0007669"/>
    <property type="project" value="UniProtKB-ARBA"/>
</dbReference>